<accession>A0A6J8EV71</accession>
<gene>
    <name evidence="1" type="ORF">MCOR_55611</name>
</gene>
<evidence type="ECO:0000313" key="2">
    <source>
        <dbReference type="Proteomes" id="UP000507470"/>
    </source>
</evidence>
<dbReference type="EMBL" id="CACVKT020009832">
    <property type="protein sequence ID" value="CAC5423632.1"/>
    <property type="molecule type" value="Genomic_DNA"/>
</dbReference>
<reference evidence="1 2" key="1">
    <citation type="submission" date="2020-06" db="EMBL/GenBank/DDBJ databases">
        <authorList>
            <person name="Li R."/>
            <person name="Bekaert M."/>
        </authorList>
    </citation>
    <scope>NUCLEOTIDE SEQUENCE [LARGE SCALE GENOMIC DNA]</scope>
    <source>
        <strain evidence="2">wild</strain>
    </source>
</reference>
<organism evidence="1 2">
    <name type="scientific">Mytilus coruscus</name>
    <name type="common">Sea mussel</name>
    <dbReference type="NCBI Taxonomy" id="42192"/>
    <lineage>
        <taxon>Eukaryota</taxon>
        <taxon>Metazoa</taxon>
        <taxon>Spiralia</taxon>
        <taxon>Lophotrochozoa</taxon>
        <taxon>Mollusca</taxon>
        <taxon>Bivalvia</taxon>
        <taxon>Autobranchia</taxon>
        <taxon>Pteriomorphia</taxon>
        <taxon>Mytilida</taxon>
        <taxon>Mytiloidea</taxon>
        <taxon>Mytilidae</taxon>
        <taxon>Mytilinae</taxon>
        <taxon>Mytilus</taxon>
    </lineage>
</organism>
<name>A0A6J8EV71_MYTCO</name>
<sequence length="197" mass="22421">MRLKLKVIERTFKLKMWHDHSDILNHSHVNFMTTILYDAANFMTDNEYQTLARTTSTTNVQSIVEKPQLYILGRSVSDMSAREMVREVASSGGQCFMHCQCKKGSSDAGHQEILNISLDAFAARQQGRDIKLSIDDKIIAIMFGEIGDPAGDESCSDEDYSKNPYQHSYVLSSLKQRYHLGVFASFFVQHIHSVYED</sequence>
<dbReference type="OrthoDB" id="5980153at2759"/>
<evidence type="ECO:0000313" key="1">
    <source>
        <dbReference type="EMBL" id="CAC5423632.1"/>
    </source>
</evidence>
<dbReference type="AlphaFoldDB" id="A0A6J8EV71"/>
<protein>
    <submittedName>
        <fullName evidence="1">Uncharacterized protein</fullName>
    </submittedName>
</protein>
<dbReference type="Proteomes" id="UP000507470">
    <property type="component" value="Unassembled WGS sequence"/>
</dbReference>
<proteinExistence type="predicted"/>
<keyword evidence="2" id="KW-1185">Reference proteome</keyword>